<evidence type="ECO:0000313" key="3">
    <source>
        <dbReference type="Proteomes" id="UP001258315"/>
    </source>
</evidence>
<reference evidence="3" key="1">
    <citation type="submission" date="2023-07" db="EMBL/GenBank/DDBJ databases">
        <title>Functional and genomic diversity of the sorghum phyllosphere microbiome.</title>
        <authorList>
            <person name="Shade A."/>
        </authorList>
    </citation>
    <scope>NUCLEOTIDE SEQUENCE [LARGE SCALE GENOMIC DNA]</scope>
    <source>
        <strain evidence="3">SORGH_AS_0422</strain>
    </source>
</reference>
<gene>
    <name evidence="2" type="ORF">QE417_003978</name>
</gene>
<accession>A0ABU3GZ62</accession>
<evidence type="ECO:0000313" key="2">
    <source>
        <dbReference type="EMBL" id="MDT3404906.1"/>
    </source>
</evidence>
<dbReference type="EMBL" id="JAVLVU010000001">
    <property type="protein sequence ID" value="MDT3404906.1"/>
    <property type="molecule type" value="Genomic_DNA"/>
</dbReference>
<organism evidence="2 3">
    <name type="scientific">Mucilaginibacter terrae</name>
    <dbReference type="NCBI Taxonomy" id="1955052"/>
    <lineage>
        <taxon>Bacteria</taxon>
        <taxon>Pseudomonadati</taxon>
        <taxon>Bacteroidota</taxon>
        <taxon>Sphingobacteriia</taxon>
        <taxon>Sphingobacteriales</taxon>
        <taxon>Sphingobacteriaceae</taxon>
        <taxon>Mucilaginibacter</taxon>
    </lineage>
</organism>
<proteinExistence type="predicted"/>
<keyword evidence="1" id="KW-0472">Membrane</keyword>
<comment type="caution">
    <text evidence="2">The sequence shown here is derived from an EMBL/GenBank/DDBJ whole genome shotgun (WGS) entry which is preliminary data.</text>
</comment>
<keyword evidence="3" id="KW-1185">Reference proteome</keyword>
<feature type="transmembrane region" description="Helical" evidence="1">
    <location>
        <begin position="6"/>
        <end position="27"/>
    </location>
</feature>
<evidence type="ECO:0000256" key="1">
    <source>
        <dbReference type="SAM" id="Phobius"/>
    </source>
</evidence>
<sequence length="111" mass="12857">MFAVNNIIIAFFGVGLACIILITYIMSRQHNKVNGIMKQNKNVAPLLLQKSTQHKFNTIRSKMPHSSHPEHEHIKTKLDDLVCQFKNEDICIKKYNHGLDQLMKQLNTEKK</sequence>
<name>A0ABU3GZ62_9SPHI</name>
<keyword evidence="1" id="KW-0812">Transmembrane</keyword>
<protein>
    <submittedName>
        <fullName evidence="2">Uncharacterized protein</fullName>
    </submittedName>
</protein>
<keyword evidence="1" id="KW-1133">Transmembrane helix</keyword>
<dbReference type="Proteomes" id="UP001258315">
    <property type="component" value="Unassembled WGS sequence"/>
</dbReference>